<evidence type="ECO:0000256" key="1">
    <source>
        <dbReference type="ARBA" id="ARBA00023015"/>
    </source>
</evidence>
<evidence type="ECO:0000313" key="7">
    <source>
        <dbReference type="Proteomes" id="UP000632498"/>
    </source>
</evidence>
<dbReference type="EMBL" id="BMHV01000005">
    <property type="protein sequence ID" value="GGF58273.1"/>
    <property type="molecule type" value="Genomic_DNA"/>
</dbReference>
<gene>
    <name evidence="6" type="primary">nanR</name>
    <name evidence="6" type="ORF">GCM10011332_09820</name>
</gene>
<dbReference type="GO" id="GO:0003677">
    <property type="term" value="F:DNA binding"/>
    <property type="evidence" value="ECO:0007669"/>
    <property type="project" value="UniProtKB-KW"/>
</dbReference>
<dbReference type="SMART" id="SM00895">
    <property type="entry name" value="FCD"/>
    <property type="match status" value="1"/>
</dbReference>
<dbReference type="PROSITE" id="PS50949">
    <property type="entry name" value="HTH_GNTR"/>
    <property type="match status" value="1"/>
</dbReference>
<organism evidence="6 7">
    <name type="scientific">Terasakiella brassicae</name>
    <dbReference type="NCBI Taxonomy" id="1634917"/>
    <lineage>
        <taxon>Bacteria</taxon>
        <taxon>Pseudomonadati</taxon>
        <taxon>Pseudomonadota</taxon>
        <taxon>Alphaproteobacteria</taxon>
        <taxon>Rhodospirillales</taxon>
        <taxon>Terasakiellaceae</taxon>
        <taxon>Terasakiella</taxon>
    </lineage>
</organism>
<name>A0A917BUV4_9PROT</name>
<dbReference type="SMART" id="SM00345">
    <property type="entry name" value="HTH_GNTR"/>
    <property type="match status" value="1"/>
</dbReference>
<evidence type="ECO:0000313" key="6">
    <source>
        <dbReference type="EMBL" id="GGF58273.1"/>
    </source>
</evidence>
<comment type="caution">
    <text evidence="6">The sequence shown here is derived from an EMBL/GenBank/DDBJ whole genome shotgun (WGS) entry which is preliminary data.</text>
</comment>
<evidence type="ECO:0000256" key="2">
    <source>
        <dbReference type="ARBA" id="ARBA00023125"/>
    </source>
</evidence>
<evidence type="ECO:0000259" key="5">
    <source>
        <dbReference type="PROSITE" id="PS50949"/>
    </source>
</evidence>
<keyword evidence="1" id="KW-0805">Transcription regulation</keyword>
<reference evidence="6" key="2">
    <citation type="submission" date="2020-09" db="EMBL/GenBank/DDBJ databases">
        <authorList>
            <person name="Sun Q."/>
            <person name="Zhou Y."/>
        </authorList>
    </citation>
    <scope>NUCLEOTIDE SEQUENCE</scope>
    <source>
        <strain evidence="6">CGMCC 1.15254</strain>
    </source>
</reference>
<protein>
    <submittedName>
        <fullName evidence="6">Transcriptional regulator</fullName>
    </submittedName>
</protein>
<accession>A0A917BUV4</accession>
<keyword evidence="4" id="KW-0175">Coiled coil</keyword>
<dbReference type="SUPFAM" id="SSF46785">
    <property type="entry name" value="Winged helix' DNA-binding domain"/>
    <property type="match status" value="1"/>
</dbReference>
<dbReference type="RefSeq" id="WP_188662283.1">
    <property type="nucleotide sequence ID" value="NZ_BMHV01000005.1"/>
</dbReference>
<keyword evidence="7" id="KW-1185">Reference proteome</keyword>
<dbReference type="GO" id="GO:0003700">
    <property type="term" value="F:DNA-binding transcription factor activity"/>
    <property type="evidence" value="ECO:0007669"/>
    <property type="project" value="InterPro"/>
</dbReference>
<dbReference type="InterPro" id="IPR036390">
    <property type="entry name" value="WH_DNA-bd_sf"/>
</dbReference>
<dbReference type="AlphaFoldDB" id="A0A917BUV4"/>
<dbReference type="Gene3D" id="1.10.10.10">
    <property type="entry name" value="Winged helix-like DNA-binding domain superfamily/Winged helix DNA-binding domain"/>
    <property type="match status" value="1"/>
</dbReference>
<dbReference type="Proteomes" id="UP000632498">
    <property type="component" value="Unassembled WGS sequence"/>
</dbReference>
<dbReference type="InterPro" id="IPR000524">
    <property type="entry name" value="Tscrpt_reg_HTH_GntR"/>
</dbReference>
<dbReference type="Pfam" id="PF07729">
    <property type="entry name" value="FCD"/>
    <property type="match status" value="1"/>
</dbReference>
<evidence type="ECO:0000256" key="4">
    <source>
        <dbReference type="SAM" id="Coils"/>
    </source>
</evidence>
<dbReference type="SUPFAM" id="SSF48008">
    <property type="entry name" value="GntR ligand-binding domain-like"/>
    <property type="match status" value="1"/>
</dbReference>
<keyword evidence="3" id="KW-0804">Transcription</keyword>
<proteinExistence type="predicted"/>
<dbReference type="InterPro" id="IPR011711">
    <property type="entry name" value="GntR_C"/>
</dbReference>
<dbReference type="InterPro" id="IPR036388">
    <property type="entry name" value="WH-like_DNA-bd_sf"/>
</dbReference>
<dbReference type="InterPro" id="IPR008920">
    <property type="entry name" value="TF_FadR/GntR_C"/>
</dbReference>
<reference evidence="6" key="1">
    <citation type="journal article" date="2014" name="Int. J. Syst. Evol. Microbiol.">
        <title>Complete genome sequence of Corynebacterium casei LMG S-19264T (=DSM 44701T), isolated from a smear-ripened cheese.</title>
        <authorList>
            <consortium name="US DOE Joint Genome Institute (JGI-PGF)"/>
            <person name="Walter F."/>
            <person name="Albersmeier A."/>
            <person name="Kalinowski J."/>
            <person name="Ruckert C."/>
        </authorList>
    </citation>
    <scope>NUCLEOTIDE SEQUENCE</scope>
    <source>
        <strain evidence="6">CGMCC 1.15254</strain>
    </source>
</reference>
<keyword evidence="2" id="KW-0238">DNA-binding</keyword>
<dbReference type="PANTHER" id="PTHR43537">
    <property type="entry name" value="TRANSCRIPTIONAL REGULATOR, GNTR FAMILY"/>
    <property type="match status" value="1"/>
</dbReference>
<dbReference type="CDD" id="cd07377">
    <property type="entry name" value="WHTH_GntR"/>
    <property type="match status" value="1"/>
</dbReference>
<dbReference type="PRINTS" id="PR00035">
    <property type="entry name" value="HTHGNTR"/>
</dbReference>
<dbReference type="Pfam" id="PF00392">
    <property type="entry name" value="GntR"/>
    <property type="match status" value="1"/>
</dbReference>
<feature type="domain" description="HTH gntR-type" evidence="5">
    <location>
        <begin position="12"/>
        <end position="80"/>
    </location>
</feature>
<feature type="coiled-coil region" evidence="4">
    <location>
        <begin position="120"/>
        <end position="147"/>
    </location>
</feature>
<dbReference type="Gene3D" id="1.20.120.530">
    <property type="entry name" value="GntR ligand-binding domain-like"/>
    <property type="match status" value="1"/>
</dbReference>
<dbReference type="PANTHER" id="PTHR43537:SF5">
    <property type="entry name" value="UXU OPERON TRANSCRIPTIONAL REGULATOR"/>
    <property type="match status" value="1"/>
</dbReference>
<sequence>MKKQKFEKLEILPAYRQVADAIEQQIMEGLIKPEEPIGTEADLVEQFGVNRSTVREGIRLLEQSGMLRRGEKRRLYVSLPGYDKLATRISRSLVLHKVTFRELVESLEILEPKTIELAAKHITDDQLDRLERNVRETEEKLNDKNELARLDTEFHSIIAEAAQNRVFILAREPSGLLIYPATQYIFETVPEAPSRLLEAHKIMLDALRKHDVVEAKSWMYKHVRDFVKGLIRTGVDLDGPIAKPHLEHLFSLDTYL</sequence>
<evidence type="ECO:0000256" key="3">
    <source>
        <dbReference type="ARBA" id="ARBA00023163"/>
    </source>
</evidence>